<dbReference type="InterPro" id="IPR023796">
    <property type="entry name" value="Serpin_dom"/>
</dbReference>
<dbReference type="Gene3D" id="2.30.39.10">
    <property type="entry name" value="Alpha-1-antitrypsin, domain 1"/>
    <property type="match status" value="1"/>
</dbReference>
<keyword evidence="7" id="KW-1185">Reference proteome</keyword>
<feature type="signal peptide" evidence="4">
    <location>
        <begin position="1"/>
        <end position="21"/>
    </location>
</feature>
<reference evidence="6" key="1">
    <citation type="submission" date="2025-08" db="UniProtKB">
        <authorList>
            <consortium name="Ensembl"/>
        </authorList>
    </citation>
    <scope>IDENTIFICATION</scope>
</reference>
<evidence type="ECO:0000256" key="2">
    <source>
        <dbReference type="ARBA" id="ARBA00022900"/>
    </source>
</evidence>
<sequence length="399" mass="45311">MKMVGTILVVWAALLALTSRAYVTRPNVTELSSSNLDFAMNLYRRISSYHDDNIFFSPLCMSTAFVTLSMGAREFTREQILRGLNLAALDQDGAGLIPALFQELLENVTQSKELQLEQGFALFVHDDFEVSTTFSNQIKDFFRADVMNVNFANHALSKAAINEYMKHKTRNKITEALSKIEPMTQLILINTIFFQGMWEFPFDVKATVNDRFYVDKYNIVQVPMMFTEAKIYVTKDTNLKLSIAKLPYVGGAAMLILLPDKNVDYTTIDDRINGKVFLRWLKQLTKRRTELIMPRFKMEQSYAMHKILPDLGIINVFTSAANLSGLSTEQGLMVSEVQHKAMIEVDEMGTTAAAVTVTGITPYSLPTRFAVDRPFFFFIYHEVTNAVLFMGRVINPTKI</sequence>
<dbReference type="InterPro" id="IPR033835">
    <property type="entry name" value="PZI_serpin_dom"/>
</dbReference>
<protein>
    <submittedName>
        <fullName evidence="6">Serpin family A member 10</fullName>
    </submittedName>
</protein>
<dbReference type="GO" id="GO:0007596">
    <property type="term" value="P:blood coagulation"/>
    <property type="evidence" value="ECO:0007669"/>
    <property type="project" value="InterPro"/>
</dbReference>
<dbReference type="InterPro" id="IPR036186">
    <property type="entry name" value="Serpin_sf"/>
</dbReference>
<feature type="domain" description="Serpin" evidence="5">
    <location>
        <begin position="40"/>
        <end position="396"/>
    </location>
</feature>
<accession>A0A3B3RP10</accession>
<dbReference type="InterPro" id="IPR000215">
    <property type="entry name" value="Serpin_fam"/>
</dbReference>
<keyword evidence="4" id="KW-0732">Signal</keyword>
<dbReference type="GeneTree" id="ENSGT00940000159462"/>
<dbReference type="Gene3D" id="3.30.497.10">
    <property type="entry name" value="Antithrombin, subunit I, domain 2"/>
    <property type="match status" value="1"/>
</dbReference>
<evidence type="ECO:0000313" key="7">
    <source>
        <dbReference type="Proteomes" id="UP000261540"/>
    </source>
</evidence>
<organism evidence="6 7">
    <name type="scientific">Paramormyrops kingsleyae</name>
    <dbReference type="NCBI Taxonomy" id="1676925"/>
    <lineage>
        <taxon>Eukaryota</taxon>
        <taxon>Metazoa</taxon>
        <taxon>Chordata</taxon>
        <taxon>Craniata</taxon>
        <taxon>Vertebrata</taxon>
        <taxon>Euteleostomi</taxon>
        <taxon>Actinopterygii</taxon>
        <taxon>Neopterygii</taxon>
        <taxon>Teleostei</taxon>
        <taxon>Osteoglossocephala</taxon>
        <taxon>Osteoglossomorpha</taxon>
        <taxon>Osteoglossiformes</taxon>
        <taxon>Mormyridae</taxon>
        <taxon>Paramormyrops</taxon>
    </lineage>
</organism>
<dbReference type="Proteomes" id="UP000261540">
    <property type="component" value="Unplaced"/>
</dbReference>
<proteinExistence type="inferred from homology"/>
<dbReference type="FunFam" id="3.30.497.10:FF:000001">
    <property type="entry name" value="Serine protease inhibitor"/>
    <property type="match status" value="1"/>
</dbReference>
<dbReference type="InterPro" id="IPR042178">
    <property type="entry name" value="Serpin_sf_1"/>
</dbReference>
<keyword evidence="1" id="KW-0646">Protease inhibitor</keyword>
<dbReference type="PROSITE" id="PS00284">
    <property type="entry name" value="SERPIN"/>
    <property type="match status" value="1"/>
</dbReference>
<dbReference type="PANTHER" id="PTHR11461:SF191">
    <property type="entry name" value="PROTEIN Z-DEPENDENT PROTEASE INHIBITOR"/>
    <property type="match status" value="1"/>
</dbReference>
<keyword evidence="2" id="KW-0722">Serine protease inhibitor</keyword>
<name>A0A3B3RP10_9TELE</name>
<dbReference type="STRING" id="1676925.ENSPKIP00000020219"/>
<evidence type="ECO:0000256" key="1">
    <source>
        <dbReference type="ARBA" id="ARBA00022690"/>
    </source>
</evidence>
<evidence type="ECO:0000256" key="3">
    <source>
        <dbReference type="RuleBase" id="RU000411"/>
    </source>
</evidence>
<dbReference type="InterPro" id="IPR023795">
    <property type="entry name" value="Serpin_CS"/>
</dbReference>
<evidence type="ECO:0000259" key="5">
    <source>
        <dbReference type="SMART" id="SM00093"/>
    </source>
</evidence>
<dbReference type="GO" id="GO:0030195">
    <property type="term" value="P:negative regulation of blood coagulation"/>
    <property type="evidence" value="ECO:0007669"/>
    <property type="project" value="UniProtKB-ARBA"/>
</dbReference>
<feature type="chain" id="PRO_5017414444" evidence="4">
    <location>
        <begin position="22"/>
        <end position="399"/>
    </location>
</feature>
<dbReference type="Ensembl" id="ENSPKIT00000000833.1">
    <property type="protein sequence ID" value="ENSPKIP00000020219.1"/>
    <property type="gene ID" value="ENSPKIG00000005080.1"/>
</dbReference>
<dbReference type="GO" id="GO:0005615">
    <property type="term" value="C:extracellular space"/>
    <property type="evidence" value="ECO:0007669"/>
    <property type="project" value="InterPro"/>
</dbReference>
<evidence type="ECO:0000256" key="4">
    <source>
        <dbReference type="SAM" id="SignalP"/>
    </source>
</evidence>
<dbReference type="CDD" id="cd02055">
    <property type="entry name" value="serpinA10_PZI"/>
    <property type="match status" value="1"/>
</dbReference>
<dbReference type="PRINTS" id="PR00780">
    <property type="entry name" value="LEUSERPINII"/>
</dbReference>
<comment type="similarity">
    <text evidence="3">Belongs to the serpin family.</text>
</comment>
<dbReference type="InterPro" id="IPR042185">
    <property type="entry name" value="Serpin_sf_2"/>
</dbReference>
<dbReference type="AlphaFoldDB" id="A0A3B3RP10"/>
<dbReference type="PANTHER" id="PTHR11461">
    <property type="entry name" value="SERINE PROTEASE INHIBITOR, SERPIN"/>
    <property type="match status" value="1"/>
</dbReference>
<dbReference type="GO" id="GO:0004867">
    <property type="term" value="F:serine-type endopeptidase inhibitor activity"/>
    <property type="evidence" value="ECO:0007669"/>
    <property type="project" value="UniProtKB-KW"/>
</dbReference>
<dbReference type="OrthoDB" id="10063692at2759"/>
<dbReference type="FunFam" id="2.30.39.10:FF:000035">
    <property type="entry name" value="Serine protease inhibitor (serpin) 16"/>
    <property type="match status" value="1"/>
</dbReference>
<dbReference type="Pfam" id="PF00079">
    <property type="entry name" value="Serpin"/>
    <property type="match status" value="1"/>
</dbReference>
<dbReference type="SMART" id="SM00093">
    <property type="entry name" value="SERPIN"/>
    <property type="match status" value="1"/>
</dbReference>
<dbReference type="SUPFAM" id="SSF56574">
    <property type="entry name" value="Serpins"/>
    <property type="match status" value="1"/>
</dbReference>
<dbReference type="GO" id="GO:0045861">
    <property type="term" value="P:negative regulation of proteolysis"/>
    <property type="evidence" value="ECO:0007669"/>
    <property type="project" value="UniProtKB-ARBA"/>
</dbReference>
<reference evidence="6" key="2">
    <citation type="submission" date="2025-09" db="UniProtKB">
        <authorList>
            <consortium name="Ensembl"/>
        </authorList>
    </citation>
    <scope>IDENTIFICATION</scope>
</reference>
<evidence type="ECO:0000313" key="6">
    <source>
        <dbReference type="Ensembl" id="ENSPKIP00000020219.1"/>
    </source>
</evidence>